<gene>
    <name evidence="1" type="ORF">ALO88_200031</name>
</gene>
<dbReference type="EMBL" id="LJPT01000112">
    <property type="protein sequence ID" value="KPW47403.1"/>
    <property type="molecule type" value="Genomic_DNA"/>
</dbReference>
<evidence type="ECO:0000313" key="1">
    <source>
        <dbReference type="EMBL" id="KPW47403.1"/>
    </source>
</evidence>
<reference evidence="1 2" key="1">
    <citation type="submission" date="2015-09" db="EMBL/GenBank/DDBJ databases">
        <title>Genome announcement of multiple Pseudomonas syringae strains.</title>
        <authorList>
            <person name="Thakur S."/>
            <person name="Wang P.W."/>
            <person name="Gong Y."/>
            <person name="Weir B.S."/>
            <person name="Guttman D.S."/>
        </authorList>
    </citation>
    <scope>NUCLEOTIDE SEQUENCE [LARGE SCALE GENOMIC DNA]</scope>
    <source>
        <strain evidence="1 2">ICMP4303</strain>
    </source>
</reference>
<accession>A0A0P9JB64</accession>
<dbReference type="PATRIC" id="fig|251702.3.peg.4897"/>
<protein>
    <submittedName>
        <fullName evidence="1">Tail fiber assembly domain protein</fullName>
    </submittedName>
</protein>
<name>A0A0P9JB64_9PSED</name>
<dbReference type="AlphaFoldDB" id="A0A0P9JB64"/>
<proteinExistence type="predicted"/>
<comment type="caution">
    <text evidence="1">The sequence shown here is derived from an EMBL/GenBank/DDBJ whole genome shotgun (WGS) entry which is preliminary data.</text>
</comment>
<dbReference type="Proteomes" id="UP000050425">
    <property type="component" value="Unassembled WGS sequence"/>
</dbReference>
<organism evidence="1 2">
    <name type="scientific">Pseudomonas syringae pv. antirrhini</name>
    <dbReference type="NCBI Taxonomy" id="251702"/>
    <lineage>
        <taxon>Bacteria</taxon>
        <taxon>Pseudomonadati</taxon>
        <taxon>Pseudomonadota</taxon>
        <taxon>Gammaproteobacteria</taxon>
        <taxon>Pseudomonadales</taxon>
        <taxon>Pseudomonadaceae</taxon>
        <taxon>Pseudomonas</taxon>
    </lineage>
</organism>
<evidence type="ECO:0000313" key="2">
    <source>
        <dbReference type="Proteomes" id="UP000050425"/>
    </source>
</evidence>
<sequence>MEKFRKLRDFTTERFSLEVESRVSGAKHYPCPTWPHTFKPGSAFTNRVTGLQKLRHCHHHLIQRPRLVQVNSLSWYCDALDQITRGKYRSDVRPPAFDHLYELDALDLAGDAVISDH</sequence>